<dbReference type="Gene3D" id="2.40.10.10">
    <property type="entry name" value="Trypsin-like serine proteases"/>
    <property type="match status" value="2"/>
</dbReference>
<proteinExistence type="predicted"/>
<evidence type="ECO:0000313" key="3">
    <source>
        <dbReference type="Proteomes" id="UP000185491"/>
    </source>
</evidence>
<dbReference type="EMBL" id="CP009249">
    <property type="protein sequence ID" value="APT92666.1"/>
    <property type="molecule type" value="Genomic_DNA"/>
</dbReference>
<dbReference type="Proteomes" id="UP000185491">
    <property type="component" value="Chromosome"/>
</dbReference>
<feature type="transmembrane region" description="Helical" evidence="1">
    <location>
        <begin position="12"/>
        <end position="30"/>
    </location>
</feature>
<organism evidence="2 3">
    <name type="scientific">Corynebacterium phocae</name>
    <dbReference type="NCBI Taxonomy" id="161895"/>
    <lineage>
        <taxon>Bacteria</taxon>
        <taxon>Bacillati</taxon>
        <taxon>Actinomycetota</taxon>
        <taxon>Actinomycetes</taxon>
        <taxon>Mycobacteriales</taxon>
        <taxon>Corynebacteriaceae</taxon>
        <taxon>Corynebacterium</taxon>
    </lineage>
</organism>
<dbReference type="AlphaFoldDB" id="A0A1L7D3C2"/>
<evidence type="ECO:0000256" key="1">
    <source>
        <dbReference type="SAM" id="Phobius"/>
    </source>
</evidence>
<evidence type="ECO:0000313" key="2">
    <source>
        <dbReference type="EMBL" id="APT92666.1"/>
    </source>
</evidence>
<evidence type="ECO:0008006" key="4">
    <source>
        <dbReference type="Google" id="ProtNLM"/>
    </source>
</evidence>
<sequence>MKTQVKIDPLSVVMSLISVVVTILIAVGVIPGTELNGLSSNAGGGNFGIPGVEDIIGGDNDGPNPNEKPWTWEQPVRTDGDITVNQGDAVKSRAGSCTIGYIDRPNNLAYTAYHCIPVLDFHEREQAWSADGRPIGTFVYPKDYLPYSPLPTYEEALAAGSHKYDIIAIRLYDNVNAGENTYTGNTRVPYSHVRKGEQACFYGDTTRRVACGPITRKDKDSFMIDFEMEPGTGATHGDSGGPVWIPGRGSIGVLKGGFQRDGVGFDYHSAGNVATGY</sequence>
<keyword evidence="1" id="KW-0812">Transmembrane</keyword>
<keyword evidence="1" id="KW-0472">Membrane</keyword>
<dbReference type="InterPro" id="IPR009003">
    <property type="entry name" value="Peptidase_S1_PA"/>
</dbReference>
<dbReference type="SUPFAM" id="SSF50494">
    <property type="entry name" value="Trypsin-like serine proteases"/>
    <property type="match status" value="1"/>
</dbReference>
<name>A0A1L7D3C2_9CORY</name>
<reference evidence="2 3" key="1">
    <citation type="submission" date="2014-08" db="EMBL/GenBank/DDBJ databases">
        <title>Complete genome sequence of Corynebacterium phocae M408/89/1(T)(=DSM 44612(T)), isolated from the common seal (Phoca vitulina).</title>
        <authorList>
            <person name="Ruckert C."/>
            <person name="Albersmeier A."/>
            <person name="Winkler A."/>
            <person name="Kalinowski J."/>
        </authorList>
    </citation>
    <scope>NUCLEOTIDE SEQUENCE [LARGE SCALE GENOMIC DNA]</scope>
    <source>
        <strain evidence="2 3">M408/89/1</strain>
    </source>
</reference>
<protein>
    <recommendedName>
        <fullName evidence="4">Peptidase S1 domain-containing protein</fullName>
    </recommendedName>
</protein>
<dbReference type="KEGG" id="cpho:CPHO_06915"/>
<keyword evidence="3" id="KW-1185">Reference proteome</keyword>
<dbReference type="InterPro" id="IPR043504">
    <property type="entry name" value="Peptidase_S1_PA_chymotrypsin"/>
</dbReference>
<accession>A0A1L7D3C2</accession>
<keyword evidence="1" id="KW-1133">Transmembrane helix</keyword>
<gene>
    <name evidence="2" type="ORF">CPHO_06915</name>
</gene>